<dbReference type="Gene3D" id="3.40.630.30">
    <property type="match status" value="1"/>
</dbReference>
<accession>A0A1I6FSS5</accession>
<dbReference type="Pfam" id="PF13302">
    <property type="entry name" value="Acetyltransf_3"/>
    <property type="match status" value="1"/>
</dbReference>
<evidence type="ECO:0000313" key="3">
    <source>
        <dbReference type="Proteomes" id="UP000199534"/>
    </source>
</evidence>
<gene>
    <name evidence="2" type="ORF">SAMN04490243_0585</name>
</gene>
<dbReference type="InterPro" id="IPR016181">
    <property type="entry name" value="Acyl_CoA_acyltransferase"/>
</dbReference>
<dbReference type="STRING" id="400055.SAMN04490243_0585"/>
<dbReference type="InterPro" id="IPR000182">
    <property type="entry name" value="GNAT_dom"/>
</dbReference>
<dbReference type="GO" id="GO:0016747">
    <property type="term" value="F:acyltransferase activity, transferring groups other than amino-acyl groups"/>
    <property type="evidence" value="ECO:0007669"/>
    <property type="project" value="InterPro"/>
</dbReference>
<dbReference type="PROSITE" id="PS51186">
    <property type="entry name" value="GNAT"/>
    <property type="match status" value="1"/>
</dbReference>
<reference evidence="2 3" key="1">
    <citation type="submission" date="2016-10" db="EMBL/GenBank/DDBJ databases">
        <authorList>
            <person name="de Groot N.N."/>
        </authorList>
    </citation>
    <scope>NUCLEOTIDE SEQUENCE [LARGE SCALE GENOMIC DNA]</scope>
    <source>
        <strain evidence="2 3">DSM 21019</strain>
    </source>
</reference>
<dbReference type="InterPro" id="IPR051531">
    <property type="entry name" value="N-acetyltransferase"/>
</dbReference>
<feature type="domain" description="N-acetyltransferase" evidence="1">
    <location>
        <begin position="11"/>
        <end position="171"/>
    </location>
</feature>
<dbReference type="AlphaFoldDB" id="A0A1I6FSS5"/>
<dbReference type="PANTHER" id="PTHR43792">
    <property type="entry name" value="GNAT FAMILY, PUTATIVE (AFU_ORTHOLOGUE AFUA_3G00765)-RELATED-RELATED"/>
    <property type="match status" value="1"/>
</dbReference>
<evidence type="ECO:0000313" key="2">
    <source>
        <dbReference type="EMBL" id="SFR32954.1"/>
    </source>
</evidence>
<dbReference type="SUPFAM" id="SSF55729">
    <property type="entry name" value="Acyl-CoA N-acyltransferases (Nat)"/>
    <property type="match status" value="1"/>
</dbReference>
<dbReference type="PANTHER" id="PTHR43792:SF1">
    <property type="entry name" value="N-ACETYLTRANSFERASE DOMAIN-CONTAINING PROTEIN"/>
    <property type="match status" value="1"/>
</dbReference>
<dbReference type="Proteomes" id="UP000199534">
    <property type="component" value="Unassembled WGS sequence"/>
</dbReference>
<proteinExistence type="predicted"/>
<protein>
    <submittedName>
        <fullName evidence="2">Protein N-acetyltransferase, RimJ/RimL family</fullName>
    </submittedName>
</protein>
<name>A0A1I6FSS5_9FLAO</name>
<evidence type="ECO:0000259" key="1">
    <source>
        <dbReference type="PROSITE" id="PS51186"/>
    </source>
</evidence>
<dbReference type="EMBL" id="FOYQ01000001">
    <property type="protein sequence ID" value="SFR32954.1"/>
    <property type="molecule type" value="Genomic_DNA"/>
</dbReference>
<keyword evidence="3" id="KW-1185">Reference proteome</keyword>
<sequence length="171" mass="19203">MEYPSFETQRLLLRPTQVEDAVFILELFNSPNWIEFIGDRNVHTSADARTYIEDRMIPQLKRLGYSTYTIRRKSDGSKMGTIGLYDREGLDGIDLGFALLPEYENQGYAFEASEKLVVAAAETFGLSALKAITTIDNLGSQKLLRKLGFQESGNIQIAGSDKSFMLYGLDL</sequence>
<keyword evidence="2" id="KW-0808">Transferase</keyword>
<dbReference type="OrthoDB" id="9798081at2"/>
<organism evidence="2 3">
    <name type="scientific">Robiginitalea myxolifaciens</name>
    <dbReference type="NCBI Taxonomy" id="400055"/>
    <lineage>
        <taxon>Bacteria</taxon>
        <taxon>Pseudomonadati</taxon>
        <taxon>Bacteroidota</taxon>
        <taxon>Flavobacteriia</taxon>
        <taxon>Flavobacteriales</taxon>
        <taxon>Flavobacteriaceae</taxon>
        <taxon>Robiginitalea</taxon>
    </lineage>
</organism>